<feature type="transmembrane region" description="Helical" evidence="8">
    <location>
        <begin position="92"/>
        <end position="111"/>
    </location>
</feature>
<dbReference type="PANTHER" id="PTHR21212">
    <property type="entry name" value="BERNARDINELLI-SEIP CONGENITAL LIPODYSTROPHY 2 HOMOLOG BSCL2 PROTEIN"/>
    <property type="match status" value="1"/>
</dbReference>
<feature type="chain" id="PRO_5004807029" description="Seipin" evidence="9">
    <location>
        <begin position="28"/>
        <end position="211"/>
    </location>
</feature>
<evidence type="ECO:0000256" key="1">
    <source>
        <dbReference type="ARBA" id="ARBA00004477"/>
    </source>
</evidence>
<keyword evidence="2 8" id="KW-0812">Transmembrane</keyword>
<evidence type="ECO:0000256" key="5">
    <source>
        <dbReference type="ARBA" id="ARBA00023098"/>
    </source>
</evidence>
<feature type="region of interest" description="Disordered" evidence="7">
    <location>
        <begin position="125"/>
        <end position="153"/>
    </location>
</feature>
<dbReference type="CDD" id="cd23995">
    <property type="entry name" value="Seipin_BSCL2_like"/>
    <property type="match status" value="1"/>
</dbReference>
<evidence type="ECO:0000256" key="9">
    <source>
        <dbReference type="SAM" id="SignalP"/>
    </source>
</evidence>
<protein>
    <recommendedName>
        <fullName evidence="12">Seipin</fullName>
    </recommendedName>
</protein>
<reference evidence="11" key="1">
    <citation type="journal article" date="2013" name="Science">
        <title>The Amborella genome and the evolution of flowering plants.</title>
        <authorList>
            <consortium name="Amborella Genome Project"/>
        </authorList>
    </citation>
    <scope>NUCLEOTIDE SEQUENCE [LARGE SCALE GENOMIC DNA]</scope>
</reference>
<keyword evidence="4 8" id="KW-1133">Transmembrane helix</keyword>
<feature type="region of interest" description="Disordered" evidence="7">
    <location>
        <begin position="188"/>
        <end position="211"/>
    </location>
</feature>
<dbReference type="GO" id="GO:0006629">
    <property type="term" value="P:lipid metabolic process"/>
    <property type="evidence" value="ECO:0007669"/>
    <property type="project" value="UniProtKB-KW"/>
</dbReference>
<evidence type="ECO:0008006" key="12">
    <source>
        <dbReference type="Google" id="ProtNLM"/>
    </source>
</evidence>
<evidence type="ECO:0000256" key="2">
    <source>
        <dbReference type="ARBA" id="ARBA00022692"/>
    </source>
</evidence>
<dbReference type="Gramene" id="ERN01869">
    <property type="protein sequence ID" value="ERN01869"/>
    <property type="gene ID" value="AMTR_s00089p00118170"/>
</dbReference>
<evidence type="ECO:0000313" key="10">
    <source>
        <dbReference type="EMBL" id="ERN01869.1"/>
    </source>
</evidence>
<evidence type="ECO:0000256" key="4">
    <source>
        <dbReference type="ARBA" id="ARBA00022989"/>
    </source>
</evidence>
<dbReference type="STRING" id="13333.W1P2J3"/>
<evidence type="ECO:0000256" key="3">
    <source>
        <dbReference type="ARBA" id="ARBA00022824"/>
    </source>
</evidence>
<evidence type="ECO:0000256" key="6">
    <source>
        <dbReference type="ARBA" id="ARBA00023136"/>
    </source>
</evidence>
<keyword evidence="9" id="KW-0732">Signal</keyword>
<accession>W1P2J3</accession>
<dbReference type="GO" id="GO:0005789">
    <property type="term" value="C:endoplasmic reticulum membrane"/>
    <property type="evidence" value="ECO:0007669"/>
    <property type="project" value="UniProtKB-SubCell"/>
</dbReference>
<keyword evidence="11" id="KW-1185">Reference proteome</keyword>
<evidence type="ECO:0000256" key="8">
    <source>
        <dbReference type="SAM" id="Phobius"/>
    </source>
</evidence>
<dbReference type="Pfam" id="PF06775">
    <property type="entry name" value="Seipin"/>
    <property type="match status" value="1"/>
</dbReference>
<dbReference type="PANTHER" id="PTHR21212:SF5">
    <property type="entry name" value="SEIPIN-1"/>
    <property type="match status" value="1"/>
</dbReference>
<dbReference type="eggNOG" id="KOG4200">
    <property type="taxonomic scope" value="Eukaryota"/>
</dbReference>
<comment type="subcellular location">
    <subcellularLocation>
        <location evidence="1">Endoplasmic reticulum membrane</location>
        <topology evidence="1">Multi-pass membrane protein</topology>
    </subcellularLocation>
</comment>
<dbReference type="HOGENOM" id="CLU_1306357_0_0_1"/>
<proteinExistence type="predicted"/>
<keyword evidence="5" id="KW-0443">Lipid metabolism</keyword>
<keyword evidence="6 8" id="KW-0472">Membrane</keyword>
<organism evidence="10 11">
    <name type="scientific">Amborella trichopoda</name>
    <dbReference type="NCBI Taxonomy" id="13333"/>
    <lineage>
        <taxon>Eukaryota</taxon>
        <taxon>Viridiplantae</taxon>
        <taxon>Streptophyta</taxon>
        <taxon>Embryophyta</taxon>
        <taxon>Tracheophyta</taxon>
        <taxon>Spermatophyta</taxon>
        <taxon>Magnoliopsida</taxon>
        <taxon>Amborellales</taxon>
        <taxon>Amborellaceae</taxon>
        <taxon>Amborella</taxon>
    </lineage>
</organism>
<dbReference type="EMBL" id="KI394680">
    <property type="protein sequence ID" value="ERN01869.1"/>
    <property type="molecule type" value="Genomic_DNA"/>
</dbReference>
<evidence type="ECO:0000313" key="11">
    <source>
        <dbReference type="Proteomes" id="UP000017836"/>
    </source>
</evidence>
<keyword evidence="3" id="KW-0256">Endoplasmic reticulum</keyword>
<gene>
    <name evidence="10" type="ORF">AMTR_s00089p00118170</name>
</gene>
<name>W1P2J3_AMBTC</name>
<dbReference type="AlphaFoldDB" id="W1P2J3"/>
<dbReference type="Proteomes" id="UP000017836">
    <property type="component" value="Unassembled WGS sequence"/>
</dbReference>
<dbReference type="GO" id="GO:0140042">
    <property type="term" value="P:lipid droplet formation"/>
    <property type="evidence" value="ECO:0007669"/>
    <property type="project" value="UniProtKB-ARBA"/>
</dbReference>
<feature type="signal peptide" evidence="9">
    <location>
        <begin position="1"/>
        <end position="27"/>
    </location>
</feature>
<dbReference type="InterPro" id="IPR009617">
    <property type="entry name" value="Seipin"/>
</dbReference>
<sequence length="211" mass="23461">MLRYRSAPIRLMHTFLMGLPLLVGLLGETQKLVIPVLEYNEESGPATRAIRVTLQPRTGTTNVPELYSAEIRVNSRLPLSKQVVHNWKWTCYVWASLYTYTLLLIITMCCCKRVVMGGPMRLTRGPTEELRPGGHQVSGDLSEPLPPSEKFSSGVIGEVFDESKRRSRGRSRRKEIFRRGLSPENVGELKSSLTVGESKGVEDSGSVCLGG</sequence>
<evidence type="ECO:0000256" key="7">
    <source>
        <dbReference type="SAM" id="MobiDB-lite"/>
    </source>
</evidence>